<protein>
    <submittedName>
        <fullName evidence="1">Uncharacterized protein</fullName>
    </submittedName>
</protein>
<gene>
    <name evidence="1" type="ORF">C7B77_06980</name>
</gene>
<proteinExistence type="predicted"/>
<dbReference type="AlphaFoldDB" id="A0A2T1GJ51"/>
<accession>A0A2T1GJ51</accession>
<dbReference type="EMBL" id="PVWO01000060">
    <property type="protein sequence ID" value="PSB57822.1"/>
    <property type="molecule type" value="Genomic_DNA"/>
</dbReference>
<name>A0A2T1GJ51_9CYAN</name>
<evidence type="ECO:0000313" key="1">
    <source>
        <dbReference type="EMBL" id="PSB57822.1"/>
    </source>
</evidence>
<keyword evidence="2" id="KW-1185">Reference proteome</keyword>
<comment type="caution">
    <text evidence="1">The sequence shown here is derived from an EMBL/GenBank/DDBJ whole genome shotgun (WGS) entry which is preliminary data.</text>
</comment>
<dbReference type="Proteomes" id="UP000238937">
    <property type="component" value="Unassembled WGS sequence"/>
</dbReference>
<sequence>MIDSSVVLEILAFCGKGLASAGFKDLYEKWKGLIQSKIGGTSIAKTIEPEKLRDQYEQSPKIWEPSEFFDEIDERHGFRTRKTYRRDPLTGARVIVGIELP</sequence>
<organism evidence="1 2">
    <name type="scientific">Chamaesiphon polymorphus CCALA 037</name>
    <dbReference type="NCBI Taxonomy" id="2107692"/>
    <lineage>
        <taxon>Bacteria</taxon>
        <taxon>Bacillati</taxon>
        <taxon>Cyanobacteriota</taxon>
        <taxon>Cyanophyceae</taxon>
        <taxon>Gomontiellales</taxon>
        <taxon>Chamaesiphonaceae</taxon>
        <taxon>Chamaesiphon</taxon>
    </lineage>
</organism>
<dbReference type="RefSeq" id="WP_106301996.1">
    <property type="nucleotide sequence ID" value="NZ_PVWO01000060.1"/>
</dbReference>
<reference evidence="1 2" key="1">
    <citation type="submission" date="2018-03" db="EMBL/GenBank/DDBJ databases">
        <title>The ancient ancestry and fast evolution of plastids.</title>
        <authorList>
            <person name="Moore K.R."/>
            <person name="Magnabosco C."/>
            <person name="Momper L."/>
            <person name="Gold D.A."/>
            <person name="Bosak T."/>
            <person name="Fournier G.P."/>
        </authorList>
    </citation>
    <scope>NUCLEOTIDE SEQUENCE [LARGE SCALE GENOMIC DNA]</scope>
    <source>
        <strain evidence="1 2">CCALA 037</strain>
    </source>
</reference>
<evidence type="ECO:0000313" key="2">
    <source>
        <dbReference type="Proteomes" id="UP000238937"/>
    </source>
</evidence>